<accession>A0A328B2R0</accession>
<sequence>MSEIQPVTPAAPRWARTLLDPGRHAQPQRSRPAETRSFAPDDDDSLAHFEASTHFEALFRAALDTSGIEVADSPLVMVLGAGTGASAVAPCLRLFRGCHILATDETDRDFAGLSRHLRQSGAEDRVAVLQMTPEAPQVAPASLDLVAGAFVLHHRVDPDKVLEATARVLKPGGHAIFLEPFDGYGLLRLAFERICAEADLRKAPLGEGVRAALEAAIAQIAARTMPDPSQPGFAELEGKWQFSQESIAAAARIFGFSQARFFSHHDHPTLYRDLALLRLREHMGADRAELPGWAVEVLNGFDRALPPPVKRLLMLEGSIVLTR</sequence>
<evidence type="ECO:0000256" key="1">
    <source>
        <dbReference type="SAM" id="MobiDB-lite"/>
    </source>
</evidence>
<dbReference type="Proteomes" id="UP000249842">
    <property type="component" value="Unassembled WGS sequence"/>
</dbReference>
<dbReference type="Gene3D" id="3.40.50.150">
    <property type="entry name" value="Vaccinia Virus protein VP39"/>
    <property type="match status" value="1"/>
</dbReference>
<feature type="region of interest" description="Disordered" evidence="1">
    <location>
        <begin position="1"/>
        <end position="44"/>
    </location>
</feature>
<dbReference type="RefSeq" id="WP_111457417.1">
    <property type="nucleotide sequence ID" value="NZ_QFYP01000001.1"/>
</dbReference>
<dbReference type="CDD" id="cd02440">
    <property type="entry name" value="AdoMet_MTases"/>
    <property type="match status" value="1"/>
</dbReference>
<evidence type="ECO:0000259" key="2">
    <source>
        <dbReference type="Pfam" id="PF08241"/>
    </source>
</evidence>
<organism evidence="3 4">
    <name type="scientific">Phenylobacterium hankyongense</name>
    <dbReference type="NCBI Taxonomy" id="1813876"/>
    <lineage>
        <taxon>Bacteria</taxon>
        <taxon>Pseudomonadati</taxon>
        <taxon>Pseudomonadota</taxon>
        <taxon>Alphaproteobacteria</taxon>
        <taxon>Caulobacterales</taxon>
        <taxon>Caulobacteraceae</taxon>
        <taxon>Phenylobacterium</taxon>
    </lineage>
</organism>
<dbReference type="SUPFAM" id="SSF53335">
    <property type="entry name" value="S-adenosyl-L-methionine-dependent methyltransferases"/>
    <property type="match status" value="1"/>
</dbReference>
<feature type="domain" description="Methyltransferase type 11" evidence="2">
    <location>
        <begin position="81"/>
        <end position="177"/>
    </location>
</feature>
<dbReference type="Pfam" id="PF08241">
    <property type="entry name" value="Methyltransf_11"/>
    <property type="match status" value="1"/>
</dbReference>
<reference evidence="4" key="1">
    <citation type="submission" date="2018-05" db="EMBL/GenBank/DDBJ databases">
        <authorList>
            <person name="Li X."/>
        </authorList>
    </citation>
    <scope>NUCLEOTIDE SEQUENCE [LARGE SCALE GENOMIC DNA]</scope>
    <source>
        <strain evidence="4">HKS-05</strain>
    </source>
</reference>
<dbReference type="OrthoDB" id="9777830at2"/>
<evidence type="ECO:0000313" key="3">
    <source>
        <dbReference type="EMBL" id="RAK60124.1"/>
    </source>
</evidence>
<gene>
    <name evidence="3" type="ORF">DJ021_10075</name>
</gene>
<dbReference type="AlphaFoldDB" id="A0A328B2R0"/>
<dbReference type="InterPro" id="IPR029063">
    <property type="entry name" value="SAM-dependent_MTases_sf"/>
</dbReference>
<protein>
    <recommendedName>
        <fullName evidence="2">Methyltransferase type 11 domain-containing protein</fullName>
    </recommendedName>
</protein>
<name>A0A328B2R0_9CAUL</name>
<evidence type="ECO:0000313" key="4">
    <source>
        <dbReference type="Proteomes" id="UP000249842"/>
    </source>
</evidence>
<dbReference type="GO" id="GO:0008757">
    <property type="term" value="F:S-adenosylmethionine-dependent methyltransferase activity"/>
    <property type="evidence" value="ECO:0007669"/>
    <property type="project" value="InterPro"/>
</dbReference>
<proteinExistence type="predicted"/>
<dbReference type="EMBL" id="QFYP01000001">
    <property type="protein sequence ID" value="RAK60124.1"/>
    <property type="molecule type" value="Genomic_DNA"/>
</dbReference>
<comment type="caution">
    <text evidence="3">The sequence shown here is derived from an EMBL/GenBank/DDBJ whole genome shotgun (WGS) entry which is preliminary data.</text>
</comment>
<keyword evidence="4" id="KW-1185">Reference proteome</keyword>
<dbReference type="InterPro" id="IPR013216">
    <property type="entry name" value="Methyltransf_11"/>
</dbReference>